<proteinExistence type="predicted"/>
<dbReference type="SUPFAM" id="SSF50978">
    <property type="entry name" value="WD40 repeat-like"/>
    <property type="match status" value="1"/>
</dbReference>
<evidence type="ECO:0000313" key="2">
    <source>
        <dbReference type="Proteomes" id="UP001148838"/>
    </source>
</evidence>
<organism evidence="1 2">
    <name type="scientific">Periplaneta americana</name>
    <name type="common">American cockroach</name>
    <name type="synonym">Blatta americana</name>
    <dbReference type="NCBI Taxonomy" id="6978"/>
    <lineage>
        <taxon>Eukaryota</taxon>
        <taxon>Metazoa</taxon>
        <taxon>Ecdysozoa</taxon>
        <taxon>Arthropoda</taxon>
        <taxon>Hexapoda</taxon>
        <taxon>Insecta</taxon>
        <taxon>Pterygota</taxon>
        <taxon>Neoptera</taxon>
        <taxon>Polyneoptera</taxon>
        <taxon>Dictyoptera</taxon>
        <taxon>Blattodea</taxon>
        <taxon>Blattoidea</taxon>
        <taxon>Blattidae</taxon>
        <taxon>Blattinae</taxon>
        <taxon>Periplaneta</taxon>
    </lineage>
</organism>
<keyword evidence="2" id="KW-1185">Reference proteome</keyword>
<dbReference type="Gene3D" id="2.130.10.10">
    <property type="entry name" value="YVTN repeat-like/Quinoprotein amine dehydrogenase"/>
    <property type="match status" value="1"/>
</dbReference>
<gene>
    <name evidence="1" type="ORF">ANN_17121</name>
</gene>
<dbReference type="InterPro" id="IPR015943">
    <property type="entry name" value="WD40/YVTN_repeat-like_dom_sf"/>
</dbReference>
<evidence type="ECO:0000313" key="1">
    <source>
        <dbReference type="EMBL" id="KAJ4436989.1"/>
    </source>
</evidence>
<dbReference type="Proteomes" id="UP001148838">
    <property type="component" value="Unassembled WGS sequence"/>
</dbReference>
<protein>
    <submittedName>
        <fullName evidence="1">Uncharacterized protein</fullName>
    </submittedName>
</protein>
<dbReference type="EMBL" id="JAJSOF020000021">
    <property type="protein sequence ID" value="KAJ4436989.1"/>
    <property type="molecule type" value="Genomic_DNA"/>
</dbReference>
<dbReference type="InterPro" id="IPR036322">
    <property type="entry name" value="WD40_repeat_dom_sf"/>
</dbReference>
<dbReference type="PANTHER" id="PTHR19878">
    <property type="entry name" value="AUTOPHAGY PROTEIN 16-LIKE"/>
    <property type="match status" value="1"/>
</dbReference>
<comment type="caution">
    <text evidence="1">The sequence shown here is derived from an EMBL/GenBank/DDBJ whole genome shotgun (WGS) entry which is preliminary data.</text>
</comment>
<accession>A0ABQ8SS18</accession>
<name>A0ABQ8SS18_PERAM</name>
<sequence length="209" mass="23470">MYRNASSGRNVDCLETRTESVSKLYRQTLRGSSEDETGCIGIIDSWAVNVGNTLYSESYARSLSCVAAVFRPGKSPCSATNVLFADANFLLACVRDDTIKVLDLRMNQITCSFRFILSSQKFQMVPEIIRCIFSLLYFIVTRFCKKAYRAHYLPLLLRYSAEGFKVGCDWSRAAFSPDGQYISVGSLNGGVFVWNAITQKLETVLKEHT</sequence>
<reference evidence="1 2" key="1">
    <citation type="journal article" date="2022" name="Allergy">
        <title>Genome assembly and annotation of Periplaneta americana reveal a comprehensive cockroach allergen profile.</title>
        <authorList>
            <person name="Wang L."/>
            <person name="Xiong Q."/>
            <person name="Saelim N."/>
            <person name="Wang L."/>
            <person name="Nong W."/>
            <person name="Wan A.T."/>
            <person name="Shi M."/>
            <person name="Liu X."/>
            <person name="Cao Q."/>
            <person name="Hui J.H.L."/>
            <person name="Sookrung N."/>
            <person name="Leung T.F."/>
            <person name="Tungtrongchitr A."/>
            <person name="Tsui S.K.W."/>
        </authorList>
    </citation>
    <scope>NUCLEOTIDE SEQUENCE [LARGE SCALE GENOMIC DNA]</scope>
    <source>
        <strain evidence="1">PWHHKU_190912</strain>
    </source>
</reference>
<dbReference type="PANTHER" id="PTHR19878:SF8">
    <property type="entry name" value="AUTOPHAGY-RELATED 16, ISOFORM F"/>
    <property type="match status" value="1"/>
</dbReference>
<dbReference type="InterPro" id="IPR045160">
    <property type="entry name" value="ATG16"/>
</dbReference>